<feature type="compositionally biased region" description="Acidic residues" evidence="2">
    <location>
        <begin position="618"/>
        <end position="629"/>
    </location>
</feature>
<protein>
    <submittedName>
        <fullName evidence="3">Uncharacterized protein</fullName>
    </submittedName>
</protein>
<gene>
    <name evidence="3" type="ORF">L3Y34_014965</name>
</gene>
<feature type="compositionally biased region" description="Basic and acidic residues" evidence="2">
    <location>
        <begin position="534"/>
        <end position="554"/>
    </location>
</feature>
<dbReference type="AlphaFoldDB" id="A0AAE9DSN3"/>
<dbReference type="Proteomes" id="UP000827892">
    <property type="component" value="Chromosome I"/>
</dbReference>
<dbReference type="GO" id="GO:0006897">
    <property type="term" value="P:endocytosis"/>
    <property type="evidence" value="ECO:0007669"/>
    <property type="project" value="InterPro"/>
</dbReference>
<feature type="coiled-coil region" evidence="1">
    <location>
        <begin position="639"/>
        <end position="827"/>
    </location>
</feature>
<keyword evidence="1" id="KW-0175">Coiled coil</keyword>
<accession>A0AAE9DSN3</accession>
<feature type="region of interest" description="Disordered" evidence="2">
    <location>
        <begin position="509"/>
        <end position="554"/>
    </location>
</feature>
<organism evidence="3 4">
    <name type="scientific">Caenorhabditis briggsae</name>
    <dbReference type="NCBI Taxonomy" id="6238"/>
    <lineage>
        <taxon>Eukaryota</taxon>
        <taxon>Metazoa</taxon>
        <taxon>Ecdysozoa</taxon>
        <taxon>Nematoda</taxon>
        <taxon>Chromadorea</taxon>
        <taxon>Rhabditida</taxon>
        <taxon>Rhabditina</taxon>
        <taxon>Rhabditomorpha</taxon>
        <taxon>Rhabditoidea</taxon>
        <taxon>Rhabditidae</taxon>
        <taxon>Peloderinae</taxon>
        <taxon>Caenorhabditis</taxon>
    </lineage>
</organism>
<sequence length="1052" mass="123314">MLTSSPIEPDEASKFHTITIDLVLSYPKSQKRARWSQNELAVVLNEIPQFIKDDKENRDYLTTAMHNHNPHAAPTMKESDYRFISQASRLDLFGHTYFLKGFVEKGQLTTRYEVSVGLLDMILQLLKVGLTGNTTFHNTCPSEDDIEYTIKPVYEIVRMPISTEDIKKDVTDVLKKYKYEAAKHEKFMKKVYQHLPERINMMLKLNNPRIRELFENGKPYIRIIGLERKESGNEENFVFVHEVVMAINRLRGIDIEKARTDVFPYFPVEYLNFVLSEYNSTIEDITLVNAPVSARNEYTSCIFSGPTGENVLPAISAFFRFISSMNKVIGDKEKLMELITFYDSVLITDQVLPYCTKFCSELQRNHSTEKLMKSCLGWPATEKKKDSSVHYDVPHGVTDKVPKEIIQSFPSEHQYNAALVLKANPRFALLLHEQGYCKSFCFASLMKINKIGFPCKRTPEIWKNQILHCIKNNGKKIEFLPEKQLRSMCTNPVTFWEPSEGDEILQHPSETYKREKKTDKKPRAKRVPLPRPEFYQREANDDTKEMPPAYENEKPKTEFMDDRERMRCQLGDDIHKKAMKEIENLQREMKTDLKPRSTSCSSRRTFSITKSHPNGTENLEENDDDDDSESSTTANLSIIDQNEDHNTQYENMMAAVQREHLEKMKSLKKKMDIMEKKSVQDQTTISELRAENKQFKKTVETKDDEKKEMKMKLGGDIKRITAEKNKMEDEFLKLKTEKAILQTDSLKDERKKIEQKMEKDYKKMSDEFSNVIKTKDAEMEELRQELGNMRSRMQTLIEENQELKDENQELKKRNLEEKENQNNHESLDLRNDIRLHQTVLGLRIQIIEMESKVKLYEAKEKFTDDKIADMKQQFTKMETEKNEVEEKLKEMEELRSKANFAMELKQIYEDHAAGSTKSSVQRIEDLTRALETARKDEKNYSYAKKRFMAYKELEHEMNAVREAHEHLDIACRAKKQYQIEIESLIARIKAGIPLYFFQEGVSVNPPMYPPPFTVETEERMHQMGYELEKKMEEHQWLGDRAPKYKSNLPGWF</sequence>
<dbReference type="PANTHER" id="PTHR31179">
    <property type="entry name" value="RAB GTPASE-BINDING EFFECTOR PROTEIN"/>
    <property type="match status" value="1"/>
</dbReference>
<feature type="compositionally biased region" description="Basic residues" evidence="2">
    <location>
        <begin position="519"/>
        <end position="528"/>
    </location>
</feature>
<proteinExistence type="predicted"/>
<evidence type="ECO:0000256" key="1">
    <source>
        <dbReference type="SAM" id="Coils"/>
    </source>
</evidence>
<dbReference type="InterPro" id="IPR003914">
    <property type="entry name" value="Rabaptin"/>
</dbReference>
<evidence type="ECO:0000313" key="4">
    <source>
        <dbReference type="Proteomes" id="UP000827892"/>
    </source>
</evidence>
<evidence type="ECO:0000256" key="2">
    <source>
        <dbReference type="SAM" id="MobiDB-lite"/>
    </source>
</evidence>
<name>A0AAE9DSN3_CAEBR</name>
<feature type="compositionally biased region" description="Basic and acidic residues" evidence="2">
    <location>
        <begin position="586"/>
        <end position="595"/>
    </location>
</feature>
<dbReference type="GO" id="GO:0005096">
    <property type="term" value="F:GTPase activator activity"/>
    <property type="evidence" value="ECO:0007669"/>
    <property type="project" value="InterPro"/>
</dbReference>
<dbReference type="PANTHER" id="PTHR31179:SF7">
    <property type="entry name" value="FYVE-TYPE DOMAIN-CONTAINING PROTEIN"/>
    <property type="match status" value="1"/>
</dbReference>
<feature type="coiled-coil region" evidence="1">
    <location>
        <begin position="867"/>
        <end position="904"/>
    </location>
</feature>
<reference evidence="3 4" key="1">
    <citation type="submission" date="2022-05" db="EMBL/GenBank/DDBJ databases">
        <title>Chromosome-level reference genomes for two strains of Caenorhabditis briggsae: an improved platform for comparative genomics.</title>
        <authorList>
            <person name="Stevens L."/>
            <person name="Andersen E.C."/>
        </authorList>
    </citation>
    <scope>NUCLEOTIDE SEQUENCE [LARGE SCALE GENOMIC DNA]</scope>
    <source>
        <strain evidence="3">QX1410_ONT</strain>
        <tissue evidence="3">Whole-organism</tissue>
    </source>
</reference>
<evidence type="ECO:0000313" key="3">
    <source>
        <dbReference type="EMBL" id="ULU11130.1"/>
    </source>
</evidence>
<dbReference type="EMBL" id="CP090891">
    <property type="protein sequence ID" value="ULU11130.1"/>
    <property type="molecule type" value="Genomic_DNA"/>
</dbReference>
<feature type="region of interest" description="Disordered" evidence="2">
    <location>
        <begin position="586"/>
        <end position="633"/>
    </location>
</feature>
<feature type="compositionally biased region" description="Low complexity" evidence="2">
    <location>
        <begin position="596"/>
        <end position="617"/>
    </location>
</feature>